<comment type="caution">
    <text evidence="2">The sequence shown here is derived from an EMBL/GenBank/DDBJ whole genome shotgun (WGS) entry which is preliminary data.</text>
</comment>
<dbReference type="InterPro" id="IPR017993">
    <property type="entry name" value="Atrophin-1"/>
</dbReference>
<evidence type="ECO:0000256" key="1">
    <source>
        <dbReference type="SAM" id="MobiDB-lite"/>
    </source>
</evidence>
<feature type="compositionally biased region" description="Polar residues" evidence="1">
    <location>
        <begin position="330"/>
        <end position="341"/>
    </location>
</feature>
<reference evidence="2" key="1">
    <citation type="submission" date="2022-07" db="EMBL/GenBank/DDBJ databases">
        <title>Phylogenomic reconstructions and comparative analyses of Kickxellomycotina fungi.</title>
        <authorList>
            <person name="Reynolds N.K."/>
            <person name="Stajich J.E."/>
            <person name="Barry K."/>
            <person name="Grigoriev I.V."/>
            <person name="Crous P."/>
            <person name="Smith M.E."/>
        </authorList>
    </citation>
    <scope>NUCLEOTIDE SEQUENCE</scope>
    <source>
        <strain evidence="2">RSA 1196</strain>
    </source>
</reference>
<feature type="compositionally biased region" description="Low complexity" evidence="1">
    <location>
        <begin position="790"/>
        <end position="803"/>
    </location>
</feature>
<feature type="compositionally biased region" description="Basic residues" evidence="1">
    <location>
        <begin position="355"/>
        <end position="365"/>
    </location>
</feature>
<feature type="compositionally biased region" description="Pro residues" evidence="1">
    <location>
        <begin position="415"/>
        <end position="442"/>
    </location>
</feature>
<dbReference type="AlphaFoldDB" id="A0A9W8E095"/>
<dbReference type="OrthoDB" id="200924at2759"/>
<feature type="compositionally biased region" description="Polar residues" evidence="1">
    <location>
        <begin position="282"/>
        <end position="301"/>
    </location>
</feature>
<feature type="compositionally biased region" description="Low complexity" evidence="1">
    <location>
        <begin position="172"/>
        <end position="185"/>
    </location>
</feature>
<feature type="compositionally biased region" description="Polar residues" evidence="1">
    <location>
        <begin position="223"/>
        <end position="232"/>
    </location>
</feature>
<feature type="compositionally biased region" description="Pro residues" evidence="1">
    <location>
        <begin position="826"/>
        <end position="836"/>
    </location>
</feature>
<dbReference type="PRINTS" id="PR01222">
    <property type="entry name" value="ATROPHIN"/>
</dbReference>
<feature type="region of interest" description="Disordered" evidence="1">
    <location>
        <begin position="19"/>
        <end position="1071"/>
    </location>
</feature>
<feature type="compositionally biased region" description="Polar residues" evidence="1">
    <location>
        <begin position="744"/>
        <end position="787"/>
    </location>
</feature>
<protein>
    <submittedName>
        <fullName evidence="2">Uncharacterized protein</fullName>
    </submittedName>
</protein>
<feature type="compositionally biased region" description="Basic residues" evidence="1">
    <location>
        <begin position="723"/>
        <end position="735"/>
    </location>
</feature>
<dbReference type="Proteomes" id="UP001150925">
    <property type="component" value="Unassembled WGS sequence"/>
</dbReference>
<feature type="compositionally biased region" description="Polar residues" evidence="1">
    <location>
        <begin position="392"/>
        <end position="407"/>
    </location>
</feature>
<feature type="compositionally biased region" description="Low complexity" evidence="1">
    <location>
        <begin position="641"/>
        <end position="655"/>
    </location>
</feature>
<gene>
    <name evidence="2" type="ORF">IWQ62_004815</name>
</gene>
<feature type="compositionally biased region" description="Polar residues" evidence="1">
    <location>
        <begin position="898"/>
        <end position="907"/>
    </location>
</feature>
<evidence type="ECO:0000313" key="2">
    <source>
        <dbReference type="EMBL" id="KAJ1958935.1"/>
    </source>
</evidence>
<feature type="compositionally biased region" description="Polar residues" evidence="1">
    <location>
        <begin position="135"/>
        <end position="149"/>
    </location>
</feature>
<organism evidence="2 3">
    <name type="scientific">Dispira parvispora</name>
    <dbReference type="NCBI Taxonomy" id="1520584"/>
    <lineage>
        <taxon>Eukaryota</taxon>
        <taxon>Fungi</taxon>
        <taxon>Fungi incertae sedis</taxon>
        <taxon>Zoopagomycota</taxon>
        <taxon>Kickxellomycotina</taxon>
        <taxon>Dimargaritomycetes</taxon>
        <taxon>Dimargaritales</taxon>
        <taxon>Dimargaritaceae</taxon>
        <taxon>Dispira</taxon>
    </lineage>
</organism>
<feature type="compositionally biased region" description="Basic and acidic residues" evidence="1">
    <location>
        <begin position="1021"/>
        <end position="1033"/>
    </location>
</feature>
<feature type="compositionally biased region" description="Basic and acidic residues" evidence="1">
    <location>
        <begin position="98"/>
        <end position="109"/>
    </location>
</feature>
<proteinExistence type="predicted"/>
<feature type="compositionally biased region" description="Pro residues" evidence="1">
    <location>
        <begin position="707"/>
        <end position="722"/>
    </location>
</feature>
<feature type="compositionally biased region" description="Polar residues" evidence="1">
    <location>
        <begin position="457"/>
        <end position="471"/>
    </location>
</feature>
<feature type="compositionally biased region" description="Polar residues" evidence="1">
    <location>
        <begin position="677"/>
        <end position="688"/>
    </location>
</feature>
<feature type="compositionally biased region" description="Pro residues" evidence="1">
    <location>
        <begin position="876"/>
        <end position="895"/>
    </location>
</feature>
<feature type="compositionally biased region" description="Low complexity" evidence="1">
    <location>
        <begin position="976"/>
        <end position="986"/>
    </location>
</feature>
<name>A0A9W8E095_9FUNG</name>
<feature type="compositionally biased region" description="Pro residues" evidence="1">
    <location>
        <begin position="958"/>
        <end position="973"/>
    </location>
</feature>
<keyword evidence="3" id="KW-1185">Reference proteome</keyword>
<dbReference type="EMBL" id="JANBPY010001726">
    <property type="protein sequence ID" value="KAJ1958935.1"/>
    <property type="molecule type" value="Genomic_DNA"/>
</dbReference>
<sequence length="1071" mass="112252">MDRLKDCVSRQTFETHVDKIRARWKHRERMGPTSSSHGSSAIKEESGSETVRLKSPSLPEGSPHHQRRSSGSFPPSERKGSVKPEAPCSGGQTSRQTSPERRPGSDIKGGHPPSSHFVSPTNRHSAGMDIKPSISGMTSPLNATHTSPVRRSGITPTPAPGGASGKRKFGESASPLASPTTTSTTNVAAHRILSQSPNGNRDAGKMPKLTSDMRSPRWDHRSSGFSDSPPTKHSNDSNNNNSNSSTTEKSPPFSLRSPKEVSPQHMRKGSSVDARLHLPRSHTISTKLSSVPTDTSPSAANKESPITPAPSDRGQVDRPVSHAMGRSHTTDISPNGQSLSMKPNGVLSPTTRSPIRGRGRGRGRGSRITAPSRTVSSEKDPGLVSPPKSLGAPSSQPTREPTTTTLPDATAVKVPAPPPVLMLPPKPMVSPPPPTQLAPSGPPSSVTQEAEVKNWPQPESLNRDLNQSKETTLPPDVPNNSVTVQKKATVPPTPCSEPTTVPSEPSPPFPSRMAGHSGVPKGADDKSTGLILPSTGVSSEPSATAVVSVLPTAGTSQPPSSEGVAIRRGSHMGVSTVVSAQISPRSAAPPEESLGSAEASRSSAPMVPYPQHPMASMPPGMTAGAPMRPHMMVTSDHPRPMRMSPQMPPVQRRPSLSVSGAPGRPQPPPSVGIPPHSMSSGATHSPFPSGNHPMMYAGGPQAYHQHGPPPPGYGPLPPGYPHPHAHAPPPHKTRPHPPPPIHTAQFSPPGSRRGSVSHSQVSFASHNTYSPSPVLQNHPSFAPNSASPHPYGSGPPTGSRPSPQNMTVAQFPTLPPHDPAVRMGRPPGPPHPPASAVPPHMHPRRGSGPVSAGVLGSGSRPQAPPIPNRSFSIGGPSPPHPLGHPPPGPPPPRPSPYSRKSSFSTASGAYPPGMLPNQMRPVASMVGGVPSQPLPAYSQSMQTHGGVPFPPGYQEAPGPLPPNARGPPQPPHPHSQHQQQYQPYPQLTMASTMGGRVPPSSSSYRPPMPAAPPSTAASVMESKEPAVERDTPRVTDAPAKNKSALDFIMNTSEESGSGNEPQDNSYMSWFN</sequence>
<feature type="compositionally biased region" description="Polar residues" evidence="1">
    <location>
        <begin position="1049"/>
        <end position="1071"/>
    </location>
</feature>
<evidence type="ECO:0000313" key="3">
    <source>
        <dbReference type="Proteomes" id="UP001150925"/>
    </source>
</evidence>
<accession>A0A9W8E095</accession>
<feature type="compositionally biased region" description="Low complexity" evidence="1">
    <location>
        <begin position="236"/>
        <end position="245"/>
    </location>
</feature>